<dbReference type="EMBL" id="PDXA01000001">
    <property type="protein sequence ID" value="RYN62344.1"/>
    <property type="molecule type" value="Genomic_DNA"/>
</dbReference>
<feature type="compositionally biased region" description="Low complexity" evidence="1">
    <location>
        <begin position="386"/>
        <end position="402"/>
    </location>
</feature>
<evidence type="ECO:0000313" key="2">
    <source>
        <dbReference type="EMBL" id="RYN62344.1"/>
    </source>
</evidence>
<dbReference type="Proteomes" id="UP000292402">
    <property type="component" value="Unassembled WGS sequence"/>
</dbReference>
<evidence type="ECO:0000256" key="1">
    <source>
        <dbReference type="SAM" id="MobiDB-lite"/>
    </source>
</evidence>
<protein>
    <submittedName>
        <fullName evidence="2">Uncharacterized protein</fullName>
    </submittedName>
</protein>
<feature type="region of interest" description="Disordered" evidence="1">
    <location>
        <begin position="86"/>
        <end position="164"/>
    </location>
</feature>
<accession>A0A4Q4MXE5</accession>
<feature type="compositionally biased region" description="Low complexity" evidence="1">
    <location>
        <begin position="149"/>
        <end position="163"/>
    </location>
</feature>
<reference evidence="3" key="1">
    <citation type="journal article" date="2019" name="bioRxiv">
        <title>Genomics, evolutionary history and diagnostics of the Alternaria alternata species group including apple and Asian pear pathotypes.</title>
        <authorList>
            <person name="Armitage A.D."/>
            <person name="Cockerton H.M."/>
            <person name="Sreenivasaprasad S."/>
            <person name="Woodhall J.W."/>
            <person name="Lane C.R."/>
            <person name="Harrison R.J."/>
            <person name="Clarkson J.P."/>
        </authorList>
    </citation>
    <scope>NUCLEOTIDE SEQUENCE [LARGE SCALE GENOMIC DNA]</scope>
    <source>
        <strain evidence="3">FERA 1082</strain>
    </source>
</reference>
<feature type="compositionally biased region" description="Polar residues" evidence="1">
    <location>
        <begin position="95"/>
        <end position="115"/>
    </location>
</feature>
<comment type="caution">
    <text evidence="2">The sequence shown here is derived from an EMBL/GenBank/DDBJ whole genome shotgun (WGS) entry which is preliminary data.</text>
</comment>
<evidence type="ECO:0000313" key="3">
    <source>
        <dbReference type="Proteomes" id="UP000292402"/>
    </source>
</evidence>
<organism evidence="2 3">
    <name type="scientific">Alternaria tenuissima</name>
    <dbReference type="NCBI Taxonomy" id="119927"/>
    <lineage>
        <taxon>Eukaryota</taxon>
        <taxon>Fungi</taxon>
        <taxon>Dikarya</taxon>
        <taxon>Ascomycota</taxon>
        <taxon>Pezizomycotina</taxon>
        <taxon>Dothideomycetes</taxon>
        <taxon>Pleosporomycetidae</taxon>
        <taxon>Pleosporales</taxon>
        <taxon>Pleosporineae</taxon>
        <taxon>Pleosporaceae</taxon>
        <taxon>Alternaria</taxon>
        <taxon>Alternaria sect. Alternaria</taxon>
        <taxon>Alternaria alternata complex</taxon>
    </lineage>
</organism>
<name>A0A4Q4MXE5_9PLEO</name>
<sequence length="550" mass="61665">MPFRDQEWEELQRDCDIFPAYSEFLYGPDPRIITTQEPGLHPMIYPIDASAPIQYTNSMPSRTWSHKTTEDLEKSKNATAQTLLAEQNEPGSDMSGANNGRSTPGSYVHSQTGSLLNPLLPPQSVCTISEEDMARRKTLNASQRRRRSQTVVPFSPSQQQQPVGMTGHQIHTRNTPVIHSADVEPQQPSFLRSSSTTDIDETLAQMGSRQKSDAFSPFALQTTMLPPPANLSQRQPQHATGLSNNLPPIPAPNNSPESSQQISLLQPNDILRNSRYDCINPAKRLEIAKVLVDRWVVVRNSAADDALGVKAMSDIRNITRMVNNSVINIQAAMDLQQQRIQQLHMQAVPERAQTDHIQHVQQLKPTTQTPQRYAQPQPQPGIWSAQLTQSSPTQPFQQPASQESYCSIPQASQQMQVPQQSTPQGFQTHQQPQQQNQDQYEQSTSQNSTLSPAQVRANISRHIPEMWQNFLITQNTSLPLQDRMNARRWMVGFKNNLPVEAHTYVVQILQRAMREHSQGRDALAFLKTVNMESNLSDGGESKQTGAQDGL</sequence>
<feature type="region of interest" description="Disordered" evidence="1">
    <location>
        <begin position="364"/>
        <end position="452"/>
    </location>
</feature>
<gene>
    <name evidence="2" type="ORF">AA0114_g64</name>
</gene>
<feature type="compositionally biased region" description="Polar residues" evidence="1">
    <location>
        <begin position="364"/>
        <end position="376"/>
    </location>
</feature>
<dbReference type="AlphaFoldDB" id="A0A4Q4MXE5"/>
<feature type="compositionally biased region" description="Low complexity" evidence="1">
    <location>
        <begin position="409"/>
        <end position="443"/>
    </location>
</feature>
<feature type="compositionally biased region" description="Polar residues" evidence="1">
    <location>
        <begin position="221"/>
        <end position="246"/>
    </location>
</feature>
<feature type="region of interest" description="Disordered" evidence="1">
    <location>
        <begin position="221"/>
        <end position="261"/>
    </location>
</feature>
<proteinExistence type="predicted"/>